<comment type="caution">
    <text evidence="1">The sequence shown here is derived from an EMBL/GenBank/DDBJ whole genome shotgun (WGS) entry which is preliminary data.</text>
</comment>
<proteinExistence type="predicted"/>
<gene>
    <name evidence="1" type="ORF">DSO57_1009619</name>
</gene>
<protein>
    <submittedName>
        <fullName evidence="1">Uncharacterized protein</fullName>
    </submittedName>
</protein>
<evidence type="ECO:0000313" key="2">
    <source>
        <dbReference type="Proteomes" id="UP001165960"/>
    </source>
</evidence>
<accession>A0ACC2T6V5</accession>
<organism evidence="1 2">
    <name type="scientific">Entomophthora muscae</name>
    <dbReference type="NCBI Taxonomy" id="34485"/>
    <lineage>
        <taxon>Eukaryota</taxon>
        <taxon>Fungi</taxon>
        <taxon>Fungi incertae sedis</taxon>
        <taxon>Zoopagomycota</taxon>
        <taxon>Entomophthoromycotina</taxon>
        <taxon>Entomophthoromycetes</taxon>
        <taxon>Entomophthorales</taxon>
        <taxon>Entomophthoraceae</taxon>
        <taxon>Entomophthora</taxon>
    </lineage>
</organism>
<sequence length="242" mass="27902">MELPQVVVWELSEYLERGELITLGTASKELRYIKYSKHYYSLSVHDGLFDTLCNVRCLTLSEFDLRGRNPLAPPEIPNISRLSLYNSELEFGSIFENLTSLFIFQDCGVKVAMLAVDCPLQKLSFNIIEADLNFMEHVQILYPGLKLINIFTRYDQGDFPILRYDFKKNQTLGIGWKKHDSLFSLDFHPDDVSETCLACNETIVGLYTRIIDLLSKDRVEFSKASIPIIKRLSLFNNFLSLH</sequence>
<name>A0ACC2T6V5_9FUNG</name>
<dbReference type="Proteomes" id="UP001165960">
    <property type="component" value="Unassembled WGS sequence"/>
</dbReference>
<evidence type="ECO:0000313" key="1">
    <source>
        <dbReference type="EMBL" id="KAJ9070289.1"/>
    </source>
</evidence>
<dbReference type="EMBL" id="QTSX02003581">
    <property type="protein sequence ID" value="KAJ9070289.1"/>
    <property type="molecule type" value="Genomic_DNA"/>
</dbReference>
<reference evidence="1" key="1">
    <citation type="submission" date="2022-04" db="EMBL/GenBank/DDBJ databases">
        <title>Genome of the entomopathogenic fungus Entomophthora muscae.</title>
        <authorList>
            <person name="Elya C."/>
            <person name="Lovett B.R."/>
            <person name="Lee E."/>
            <person name="Macias A.M."/>
            <person name="Hajek A.E."/>
            <person name="De Bivort B.L."/>
            <person name="Kasson M.T."/>
            <person name="De Fine Licht H.H."/>
            <person name="Stajich J.E."/>
        </authorList>
    </citation>
    <scope>NUCLEOTIDE SEQUENCE</scope>
    <source>
        <strain evidence="1">Berkeley</strain>
    </source>
</reference>
<keyword evidence="2" id="KW-1185">Reference proteome</keyword>